<reference evidence="1" key="1">
    <citation type="submission" date="2009-08" db="EMBL/GenBank/DDBJ databases">
        <authorList>
            <person name="Cheung F."/>
            <person name="Xiao Y."/>
            <person name="Chan A."/>
            <person name="Moskal W."/>
            <person name="Town C.D."/>
        </authorList>
    </citation>
    <scope>NUCLEOTIDE SEQUENCE</scope>
</reference>
<dbReference type="EMBL" id="BT099159">
    <property type="protein sequence ID" value="ACU24337.1"/>
    <property type="molecule type" value="mRNA"/>
</dbReference>
<feature type="non-terminal residue" evidence="1">
    <location>
        <position position="71"/>
    </location>
</feature>
<accession>C6TN45</accession>
<dbReference type="AlphaFoldDB" id="C6TN45"/>
<protein>
    <submittedName>
        <fullName evidence="1">Uncharacterized protein</fullName>
    </submittedName>
</protein>
<sequence length="71" mass="8485">MQQLKSRQRNRETMLQEKDDKEFSIVGISLLYQCGEMVEHDDILIHPKMVNFVAEFRCQKLFRSLNQTKNP</sequence>
<organism evidence="1">
    <name type="scientific">Glycine max</name>
    <name type="common">Soybean</name>
    <name type="synonym">Glycine hispida</name>
    <dbReference type="NCBI Taxonomy" id="3847"/>
    <lineage>
        <taxon>Eukaryota</taxon>
        <taxon>Viridiplantae</taxon>
        <taxon>Streptophyta</taxon>
        <taxon>Embryophyta</taxon>
        <taxon>Tracheophyta</taxon>
        <taxon>Spermatophyta</taxon>
        <taxon>Magnoliopsida</taxon>
        <taxon>eudicotyledons</taxon>
        <taxon>Gunneridae</taxon>
        <taxon>Pentapetalae</taxon>
        <taxon>rosids</taxon>
        <taxon>fabids</taxon>
        <taxon>Fabales</taxon>
        <taxon>Fabaceae</taxon>
        <taxon>Papilionoideae</taxon>
        <taxon>50 kb inversion clade</taxon>
        <taxon>NPAAA clade</taxon>
        <taxon>indigoferoid/millettioid clade</taxon>
        <taxon>Phaseoleae</taxon>
        <taxon>Glycine</taxon>
        <taxon>Glycine subgen. Soja</taxon>
    </lineage>
</organism>
<name>C6TN45_SOYBN</name>
<evidence type="ECO:0000313" key="1">
    <source>
        <dbReference type="EMBL" id="ACU24337.1"/>
    </source>
</evidence>
<proteinExistence type="evidence at transcript level"/>